<protein>
    <submittedName>
        <fullName evidence="3">Uncharacterized protein</fullName>
    </submittedName>
</protein>
<feature type="compositionally biased region" description="Low complexity" evidence="1">
    <location>
        <begin position="63"/>
        <end position="73"/>
    </location>
</feature>
<dbReference type="AlphaFoldDB" id="A0A931IGJ7"/>
<reference evidence="3" key="1">
    <citation type="submission" date="2020-11" db="EMBL/GenBank/DDBJ databases">
        <title>Nocardia NEAU-351.nov., a novel actinomycete isolated from the cow dung.</title>
        <authorList>
            <person name="Zhang X."/>
        </authorList>
    </citation>
    <scope>NUCLEOTIDE SEQUENCE</scope>
    <source>
        <strain evidence="3">NEAU-351</strain>
    </source>
</reference>
<dbReference type="EMBL" id="JADMLG010000023">
    <property type="protein sequence ID" value="MBH0781332.1"/>
    <property type="molecule type" value="Genomic_DNA"/>
</dbReference>
<organism evidence="3 4">
    <name type="scientific">Nocardia bovistercoris</name>
    <dbReference type="NCBI Taxonomy" id="2785916"/>
    <lineage>
        <taxon>Bacteria</taxon>
        <taxon>Bacillati</taxon>
        <taxon>Actinomycetota</taxon>
        <taxon>Actinomycetes</taxon>
        <taxon>Mycobacteriales</taxon>
        <taxon>Nocardiaceae</taxon>
        <taxon>Nocardia</taxon>
    </lineage>
</organism>
<feature type="region of interest" description="Disordered" evidence="1">
    <location>
        <begin position="48"/>
        <end position="120"/>
    </location>
</feature>
<evidence type="ECO:0000256" key="1">
    <source>
        <dbReference type="SAM" id="MobiDB-lite"/>
    </source>
</evidence>
<keyword evidence="2" id="KW-0812">Transmembrane</keyword>
<sequence>MRKFTPRHKLISEFGTPVPEIDMRCDARSLLVATAATILIGAPAPFASAAPVSQPAAPPTAPGGPVTPHAGTGSECCTPQPPPITTPPPPITTPPPAQTTPATTPLTSFSPAITADPTAAQPGTTITVHLTGWPCRGVTLTHSGTSTVVDPRAEVPVTIPADTAVGAYLISASCDHLQRRLNDSVTIQIVPARAPVTPPTTTVSSPPVARPQGGGIDTDSSTTTPDPTNPVGSILGLGAMLLALAVATSIVRRRVRRQRHPTRPDLRVAVVTDSAPAIGFRQFGAPTVLVRLFGGEPRLQIREVP</sequence>
<gene>
    <name evidence="3" type="ORF">IT779_34175</name>
</gene>
<proteinExistence type="predicted"/>
<feature type="compositionally biased region" description="Pro residues" evidence="1">
    <location>
        <begin position="79"/>
        <end position="98"/>
    </location>
</feature>
<evidence type="ECO:0000313" key="4">
    <source>
        <dbReference type="Proteomes" id="UP000655751"/>
    </source>
</evidence>
<keyword evidence="2" id="KW-1133">Transmembrane helix</keyword>
<keyword evidence="4" id="KW-1185">Reference proteome</keyword>
<comment type="caution">
    <text evidence="3">The sequence shown here is derived from an EMBL/GenBank/DDBJ whole genome shotgun (WGS) entry which is preliminary data.</text>
</comment>
<dbReference type="RefSeq" id="WP_196153609.1">
    <property type="nucleotide sequence ID" value="NZ_JADMLG010000023.1"/>
</dbReference>
<feature type="compositionally biased region" description="Low complexity" evidence="1">
    <location>
        <begin position="196"/>
        <end position="226"/>
    </location>
</feature>
<feature type="transmembrane region" description="Helical" evidence="2">
    <location>
        <begin position="231"/>
        <end position="251"/>
    </location>
</feature>
<accession>A0A931IGJ7</accession>
<evidence type="ECO:0000256" key="2">
    <source>
        <dbReference type="SAM" id="Phobius"/>
    </source>
</evidence>
<feature type="region of interest" description="Disordered" evidence="1">
    <location>
        <begin position="196"/>
        <end position="230"/>
    </location>
</feature>
<keyword evidence="2" id="KW-0472">Membrane</keyword>
<dbReference type="Proteomes" id="UP000655751">
    <property type="component" value="Unassembled WGS sequence"/>
</dbReference>
<evidence type="ECO:0000313" key="3">
    <source>
        <dbReference type="EMBL" id="MBH0781332.1"/>
    </source>
</evidence>
<name>A0A931IGJ7_9NOCA</name>